<keyword evidence="1" id="KW-0812">Transmembrane</keyword>
<protein>
    <recommendedName>
        <fullName evidence="2">GPR180/TMEM145 transmembrane domain-containing protein</fullName>
    </recommendedName>
</protein>
<dbReference type="Proteomes" id="UP001626550">
    <property type="component" value="Unassembled WGS sequence"/>
</dbReference>
<proteinExistence type="predicted"/>
<dbReference type="PANTHER" id="PTHR23252">
    <property type="entry name" value="INTIMAL THICKNESS RECEPTOR-RELATED"/>
    <property type="match status" value="1"/>
</dbReference>
<feature type="transmembrane region" description="Helical" evidence="1">
    <location>
        <begin position="311"/>
        <end position="332"/>
    </location>
</feature>
<comment type="caution">
    <text evidence="3">The sequence shown here is derived from an EMBL/GenBank/DDBJ whole genome shotgun (WGS) entry which is preliminary data.</text>
</comment>
<evidence type="ECO:0000259" key="2">
    <source>
        <dbReference type="Pfam" id="PF10192"/>
    </source>
</evidence>
<gene>
    <name evidence="3" type="ORF">Ciccas_007920</name>
</gene>
<accession>A0ABD2Q5K3</accession>
<feature type="transmembrane region" description="Helical" evidence="1">
    <location>
        <begin position="278"/>
        <end position="299"/>
    </location>
</feature>
<feature type="domain" description="GPR180/TMEM145 transmembrane" evidence="2">
    <location>
        <begin position="71"/>
        <end position="235"/>
    </location>
</feature>
<feature type="transmembrane region" description="Helical" evidence="1">
    <location>
        <begin position="211"/>
        <end position="234"/>
    </location>
</feature>
<dbReference type="InterPro" id="IPR019336">
    <property type="entry name" value="GPR180/TMEM145_TM"/>
</dbReference>
<reference evidence="3 4" key="1">
    <citation type="submission" date="2024-11" db="EMBL/GenBank/DDBJ databases">
        <title>Adaptive evolution of stress response genes in parasites aligns with host niche diversity.</title>
        <authorList>
            <person name="Hahn C."/>
            <person name="Resl P."/>
        </authorList>
    </citation>
    <scope>NUCLEOTIDE SEQUENCE [LARGE SCALE GENOMIC DNA]</scope>
    <source>
        <strain evidence="3">EGGRZ-B1_66</strain>
        <tissue evidence="3">Body</tissue>
    </source>
</reference>
<evidence type="ECO:0000313" key="4">
    <source>
        <dbReference type="Proteomes" id="UP001626550"/>
    </source>
</evidence>
<keyword evidence="1" id="KW-0472">Membrane</keyword>
<dbReference type="Pfam" id="PF10192">
    <property type="entry name" value="GPR180-TMEM145_TM"/>
    <property type="match status" value="2"/>
</dbReference>
<keyword evidence="1" id="KW-1133">Transmembrane helix</keyword>
<dbReference type="AlphaFoldDB" id="A0ABD2Q5K3"/>
<feature type="transmembrane region" description="Helical" evidence="1">
    <location>
        <begin position="93"/>
        <end position="115"/>
    </location>
</feature>
<organism evidence="3 4">
    <name type="scientific">Cichlidogyrus casuarinus</name>
    <dbReference type="NCBI Taxonomy" id="1844966"/>
    <lineage>
        <taxon>Eukaryota</taxon>
        <taxon>Metazoa</taxon>
        <taxon>Spiralia</taxon>
        <taxon>Lophotrochozoa</taxon>
        <taxon>Platyhelminthes</taxon>
        <taxon>Monogenea</taxon>
        <taxon>Monopisthocotylea</taxon>
        <taxon>Dactylogyridea</taxon>
        <taxon>Ancyrocephalidae</taxon>
        <taxon>Cichlidogyrus</taxon>
    </lineage>
</organism>
<sequence>MGLVACRRNPKTCAWEATNVDPRANSLYVPALVDYDIWMVNGDPLLRDYNKFEHQFSFEDVNLLETHLVFLTLYLLLATCVQLKIRCCDPLPFLLCAHLWLSVFWLALVSLHYAIFSVNGVGIQLLTSVGLLISRWADSTLLVLILATAEHWFSDPFGALRALLSKSCFPFRESRTVKYFGGLFGAIFLVQTFLTVFAIMDQDPVRDVLIWNTLAGMLLLGVRFCVILWFLAIVRHRQLGHARLMGPRAESPQFHKFTLEERTLLKERIQTTADNMDFVHFTSGTLLWLLSLPLIVFLAEISVSSLYRKKMIAIVTLCSDFTAVSVYSYMLISLRSIVLDSPTTAT</sequence>
<keyword evidence="4" id="KW-1185">Reference proteome</keyword>
<feature type="transmembrane region" description="Helical" evidence="1">
    <location>
        <begin position="179"/>
        <end position="199"/>
    </location>
</feature>
<evidence type="ECO:0000313" key="3">
    <source>
        <dbReference type="EMBL" id="KAL3313476.1"/>
    </source>
</evidence>
<feature type="domain" description="GPR180/TMEM145 transmembrane" evidence="2">
    <location>
        <begin position="278"/>
        <end position="325"/>
    </location>
</feature>
<evidence type="ECO:0000256" key="1">
    <source>
        <dbReference type="SAM" id="Phobius"/>
    </source>
</evidence>
<dbReference type="InterPro" id="IPR047831">
    <property type="entry name" value="GPR180/TMEM145"/>
</dbReference>
<name>A0ABD2Q5K3_9PLAT</name>
<dbReference type="PANTHER" id="PTHR23252:SF43">
    <property type="entry name" value="INTIMAL THICKNESS RELATED RECEPTOR IRP DOMAIN-CONTAINING PROTEIN"/>
    <property type="match status" value="1"/>
</dbReference>
<dbReference type="EMBL" id="JBJKFK010001294">
    <property type="protein sequence ID" value="KAL3313476.1"/>
    <property type="molecule type" value="Genomic_DNA"/>
</dbReference>